<dbReference type="InterPro" id="IPR006151">
    <property type="entry name" value="Shikm_DH/Glu-tRNA_Rdtase"/>
</dbReference>
<dbReference type="InterPro" id="IPR003462">
    <property type="entry name" value="ODC_Mu_crystall"/>
</dbReference>
<evidence type="ECO:0000313" key="4">
    <source>
        <dbReference type="Proteomes" id="UP000434172"/>
    </source>
</evidence>
<keyword evidence="4" id="KW-1185">Reference proteome</keyword>
<dbReference type="AlphaFoldDB" id="A0A8H3WMQ7"/>
<dbReference type="OrthoDB" id="41492at2759"/>
<dbReference type="PANTHER" id="PTHR13812">
    <property type="entry name" value="KETIMINE REDUCTASE MU-CRYSTALLIN"/>
    <property type="match status" value="1"/>
</dbReference>
<dbReference type="Gene3D" id="3.30.1780.10">
    <property type="entry name" value="ornithine cyclodeaminase, domain 1"/>
    <property type="match status" value="1"/>
</dbReference>
<dbReference type="EMBL" id="WOWK01000016">
    <property type="protein sequence ID" value="KAF0328671.1"/>
    <property type="molecule type" value="Genomic_DNA"/>
</dbReference>
<dbReference type="InterPro" id="IPR023401">
    <property type="entry name" value="ODC_N"/>
</dbReference>
<dbReference type="PANTHER" id="PTHR13812:SF19">
    <property type="entry name" value="KETIMINE REDUCTASE MU-CRYSTALLIN"/>
    <property type="match status" value="1"/>
</dbReference>
<evidence type="ECO:0000313" key="3">
    <source>
        <dbReference type="EMBL" id="KAF0328671.1"/>
    </source>
</evidence>
<accession>A0A8H3WMQ7</accession>
<proteinExistence type="inferred from homology"/>
<protein>
    <submittedName>
        <fullName evidence="3">Proline utilization protein</fullName>
    </submittedName>
</protein>
<dbReference type="GO" id="GO:0005737">
    <property type="term" value="C:cytoplasm"/>
    <property type="evidence" value="ECO:0007669"/>
    <property type="project" value="TreeGrafter"/>
</dbReference>
<dbReference type="Proteomes" id="UP000434172">
    <property type="component" value="Unassembled WGS sequence"/>
</dbReference>
<feature type="domain" description="Quinate/shikimate 5-dehydrogenase/glutamyl-tRNA reductase" evidence="2">
    <location>
        <begin position="131"/>
        <end position="189"/>
    </location>
</feature>
<gene>
    <name evidence="3" type="ORF">GQ607_004083</name>
</gene>
<evidence type="ECO:0000259" key="2">
    <source>
        <dbReference type="Pfam" id="PF01488"/>
    </source>
</evidence>
<dbReference type="Gene3D" id="3.40.50.720">
    <property type="entry name" value="NAD(P)-binding Rossmann-like Domain"/>
    <property type="match status" value="1"/>
</dbReference>
<evidence type="ECO:0000256" key="1">
    <source>
        <dbReference type="ARBA" id="ARBA00008903"/>
    </source>
</evidence>
<name>A0A8H3WMQ7_9PEZI</name>
<reference evidence="3 4" key="1">
    <citation type="submission" date="2019-12" db="EMBL/GenBank/DDBJ databases">
        <title>A genome sequence resource for the geographically widespread anthracnose pathogen Colletotrichum asianum.</title>
        <authorList>
            <person name="Meng Y."/>
        </authorList>
    </citation>
    <scope>NUCLEOTIDE SEQUENCE [LARGE SCALE GENOMIC DNA]</scope>
    <source>
        <strain evidence="3 4">ICMP 18580</strain>
    </source>
</reference>
<dbReference type="InterPro" id="IPR036291">
    <property type="entry name" value="NAD(P)-bd_dom_sf"/>
</dbReference>
<dbReference type="Pfam" id="PF01488">
    <property type="entry name" value="Shikimate_DH"/>
    <property type="match status" value="1"/>
</dbReference>
<comment type="similarity">
    <text evidence="1">Belongs to the ornithine cyclodeaminase/mu-crystallin family.</text>
</comment>
<dbReference type="SUPFAM" id="SSF51735">
    <property type="entry name" value="NAD(P)-binding Rossmann-fold domains"/>
    <property type="match status" value="1"/>
</dbReference>
<comment type="caution">
    <text evidence="3">The sequence shown here is derived from an EMBL/GenBank/DDBJ whole genome shotgun (WGS) entry which is preliminary data.</text>
</comment>
<organism evidence="3 4">
    <name type="scientific">Colletotrichum asianum</name>
    <dbReference type="NCBI Taxonomy" id="702518"/>
    <lineage>
        <taxon>Eukaryota</taxon>
        <taxon>Fungi</taxon>
        <taxon>Dikarya</taxon>
        <taxon>Ascomycota</taxon>
        <taxon>Pezizomycotina</taxon>
        <taxon>Sordariomycetes</taxon>
        <taxon>Hypocreomycetidae</taxon>
        <taxon>Glomerellales</taxon>
        <taxon>Glomerellaceae</taxon>
        <taxon>Colletotrichum</taxon>
        <taxon>Colletotrichum gloeosporioides species complex</taxon>
    </lineage>
</organism>
<sequence length="369" mass="40367">MGGLRILSDAVVHDILINSQKNGILRLRDALLKCLVNVSKGTEKDYQPQVGVVNRPEGQKCLFRPFSSSDSFGTKIVVTPAPSSKAAGALHGIVTLCDQDGYPTGIINAEELTGYRTSLSALIPYIWRRYTDNIVVFGAGKQALWHLRLALALRGDEVKSIVVVNRSEERAQQLISRIKDENQRLWKSSTTIDYLASSSPDYEATIKEHLSVVDAIFCTVGTTSPLFPADYITKERKTNRYPFISAVGSWQPNMIELDPELLRFAAGNVGEGFQRSKESKGAVLTDDRDGALHHAGEVIQSKLQPDSLVEVGEVELSRQAGNNKDLSRWVEEGLVVYKNIGVSTTDLAIGNALLAIAEEAGTGTVVHEF</sequence>